<gene>
    <name evidence="2" type="ORF">AAFF_G00182000</name>
</gene>
<sequence>MQQINADIEYLKKTTDIQTTACETLRVVSATLDNRLTAVEKPRGQGATSSAASFSAAEIQPGPVPGSSSAVVERPLGPGETDDIQPAEPEDSQYPAWSKVVREGRRQKQVPENSAQRRHIPRTEKTPARYERKKTGIIGTGVVSNILAVKTKMVSVFATKFDPNVDADTLSDYLKEKLGREVKCRKIETAQSRFSSFCVTAECNDVAEMYDPQLWPAGSFVRRFSRASSPQRSDRRSVRTRGTPRLQETGLLPGGDTGCLSYPLE</sequence>
<evidence type="ECO:0000313" key="3">
    <source>
        <dbReference type="Proteomes" id="UP001221898"/>
    </source>
</evidence>
<feature type="compositionally biased region" description="Low complexity" evidence="1">
    <location>
        <begin position="47"/>
        <end position="57"/>
    </location>
</feature>
<evidence type="ECO:0000313" key="2">
    <source>
        <dbReference type="EMBL" id="KAJ8385844.1"/>
    </source>
</evidence>
<dbReference type="AlphaFoldDB" id="A0AAD7W7M5"/>
<feature type="compositionally biased region" description="Acidic residues" evidence="1">
    <location>
        <begin position="80"/>
        <end position="91"/>
    </location>
</feature>
<dbReference type="EMBL" id="JAINUG010000240">
    <property type="protein sequence ID" value="KAJ8385844.1"/>
    <property type="molecule type" value="Genomic_DNA"/>
</dbReference>
<keyword evidence="3" id="KW-1185">Reference proteome</keyword>
<evidence type="ECO:0000256" key="1">
    <source>
        <dbReference type="SAM" id="MobiDB-lite"/>
    </source>
</evidence>
<dbReference type="Proteomes" id="UP001221898">
    <property type="component" value="Unassembled WGS sequence"/>
</dbReference>
<organism evidence="2 3">
    <name type="scientific">Aldrovandia affinis</name>
    <dbReference type="NCBI Taxonomy" id="143900"/>
    <lineage>
        <taxon>Eukaryota</taxon>
        <taxon>Metazoa</taxon>
        <taxon>Chordata</taxon>
        <taxon>Craniata</taxon>
        <taxon>Vertebrata</taxon>
        <taxon>Euteleostomi</taxon>
        <taxon>Actinopterygii</taxon>
        <taxon>Neopterygii</taxon>
        <taxon>Teleostei</taxon>
        <taxon>Notacanthiformes</taxon>
        <taxon>Halosauridae</taxon>
        <taxon>Aldrovandia</taxon>
    </lineage>
</organism>
<comment type="caution">
    <text evidence="2">The sequence shown here is derived from an EMBL/GenBank/DDBJ whole genome shotgun (WGS) entry which is preliminary data.</text>
</comment>
<feature type="region of interest" description="Disordered" evidence="1">
    <location>
        <begin position="39"/>
        <end position="127"/>
    </location>
</feature>
<name>A0AAD7W7M5_9TELE</name>
<accession>A0AAD7W7M5</accession>
<protein>
    <submittedName>
        <fullName evidence="2">Uncharacterized protein</fullName>
    </submittedName>
</protein>
<feature type="region of interest" description="Disordered" evidence="1">
    <location>
        <begin position="226"/>
        <end position="257"/>
    </location>
</feature>
<proteinExistence type="predicted"/>
<reference evidence="2" key="1">
    <citation type="journal article" date="2023" name="Science">
        <title>Genome structures resolve the early diversification of teleost fishes.</title>
        <authorList>
            <person name="Parey E."/>
            <person name="Louis A."/>
            <person name="Montfort J."/>
            <person name="Bouchez O."/>
            <person name="Roques C."/>
            <person name="Iampietro C."/>
            <person name="Lluch J."/>
            <person name="Castinel A."/>
            <person name="Donnadieu C."/>
            <person name="Desvignes T."/>
            <person name="Floi Bucao C."/>
            <person name="Jouanno E."/>
            <person name="Wen M."/>
            <person name="Mejri S."/>
            <person name="Dirks R."/>
            <person name="Jansen H."/>
            <person name="Henkel C."/>
            <person name="Chen W.J."/>
            <person name="Zahm M."/>
            <person name="Cabau C."/>
            <person name="Klopp C."/>
            <person name="Thompson A.W."/>
            <person name="Robinson-Rechavi M."/>
            <person name="Braasch I."/>
            <person name="Lecointre G."/>
            <person name="Bobe J."/>
            <person name="Postlethwait J.H."/>
            <person name="Berthelot C."/>
            <person name="Roest Crollius H."/>
            <person name="Guiguen Y."/>
        </authorList>
    </citation>
    <scope>NUCLEOTIDE SEQUENCE</scope>
    <source>
        <strain evidence="2">NC1722</strain>
    </source>
</reference>